<evidence type="ECO:0000313" key="2">
    <source>
        <dbReference type="EMBL" id="MDT0547653.1"/>
    </source>
</evidence>
<sequence length="165" mass="18430">MATYYQAMVARDQLEQSREEAEKESRDQATRVSWWIEDHGSGPERIHVMNRSVDPLSHVSVALGLWMSDEYALGGSLAPCSELVYKLEAISYQEHSPHPSWRPLGDRAWGVEYVAFVDRDGKTWKRDTALTPMDPSKLIGTGGIRIKGGPEIERVASRDDGKSGA</sequence>
<dbReference type="EMBL" id="JAVRFD010000021">
    <property type="protein sequence ID" value="MDT0547653.1"/>
    <property type="molecule type" value="Genomic_DNA"/>
</dbReference>
<reference evidence="2" key="1">
    <citation type="submission" date="2024-05" db="EMBL/GenBank/DDBJ databases">
        <title>30 novel species of actinomycetes from the DSMZ collection.</title>
        <authorList>
            <person name="Nouioui I."/>
        </authorList>
    </citation>
    <scope>NUCLEOTIDE SEQUENCE</scope>
    <source>
        <strain evidence="2">DSM 41529</strain>
    </source>
</reference>
<dbReference type="Proteomes" id="UP001180754">
    <property type="component" value="Unassembled WGS sequence"/>
</dbReference>
<keyword evidence="1" id="KW-0175">Coiled coil</keyword>
<protein>
    <submittedName>
        <fullName evidence="2">Uncharacterized protein</fullName>
    </submittedName>
</protein>
<dbReference type="RefSeq" id="WP_311728175.1">
    <property type="nucleotide sequence ID" value="NZ_JAVRFD010000021.1"/>
</dbReference>
<organism evidence="2 3">
    <name type="scientific">Streptomyces lonegramiae</name>
    <dbReference type="NCBI Taxonomy" id="3075524"/>
    <lineage>
        <taxon>Bacteria</taxon>
        <taxon>Bacillati</taxon>
        <taxon>Actinomycetota</taxon>
        <taxon>Actinomycetes</taxon>
        <taxon>Kitasatosporales</taxon>
        <taxon>Streptomycetaceae</taxon>
        <taxon>Streptomyces</taxon>
    </lineage>
</organism>
<proteinExistence type="predicted"/>
<accession>A0ABU2XNZ6</accession>
<keyword evidence="3" id="KW-1185">Reference proteome</keyword>
<comment type="caution">
    <text evidence="2">The sequence shown here is derived from an EMBL/GenBank/DDBJ whole genome shotgun (WGS) entry which is preliminary data.</text>
</comment>
<evidence type="ECO:0000313" key="3">
    <source>
        <dbReference type="Proteomes" id="UP001180754"/>
    </source>
</evidence>
<gene>
    <name evidence="2" type="ORF">RND15_33905</name>
</gene>
<evidence type="ECO:0000256" key="1">
    <source>
        <dbReference type="SAM" id="Coils"/>
    </source>
</evidence>
<feature type="coiled-coil region" evidence="1">
    <location>
        <begin position="4"/>
        <end position="31"/>
    </location>
</feature>
<name>A0ABU2XNZ6_9ACTN</name>